<dbReference type="PANTHER" id="PTHR24346">
    <property type="entry name" value="MAP/MICROTUBULE AFFINITY-REGULATING KINASE"/>
    <property type="match status" value="1"/>
</dbReference>
<dbReference type="Proteomes" id="UP001470230">
    <property type="component" value="Unassembled WGS sequence"/>
</dbReference>
<dbReference type="Pfam" id="PF00069">
    <property type="entry name" value="Pkinase"/>
    <property type="match status" value="1"/>
</dbReference>
<accession>A0ABR2IJ06</accession>
<protein>
    <submittedName>
        <fullName evidence="5">CBL-interacting serine/threonine-protein kinase 3</fullName>
    </submittedName>
</protein>
<keyword evidence="2" id="KW-0067">ATP-binding</keyword>
<dbReference type="GO" id="GO:0016301">
    <property type="term" value="F:kinase activity"/>
    <property type="evidence" value="ECO:0007669"/>
    <property type="project" value="UniProtKB-KW"/>
</dbReference>
<dbReference type="InterPro" id="IPR008271">
    <property type="entry name" value="Ser/Thr_kinase_AS"/>
</dbReference>
<keyword evidence="5" id="KW-0418">Kinase</keyword>
<dbReference type="InterPro" id="IPR000719">
    <property type="entry name" value="Prot_kinase_dom"/>
</dbReference>
<sequence length="514" mass="59197">MSSKKFWRIFSYLVGEVIDKGTFSSIRLAYHTKTLKPYALKIISKEKVRRLNQKRQDEPAQQNKRSKNDKRESEDSNLNMTESIFFAETVISPLLTHKNLVKTVECVETSNSFFQFMDLCSDGNLLDVICDHEQKVSFSQRILYLGQIIDAVEYLHEHFICHRDIKIENILIHRGNAKLCDFGFCALCTGTKTHQTVSGKCGTIQYVAPEVIKQNSYDGRAADMWSLGILMYKLFLNDPNEIEDTISYQDFDYQKIPSDISELIKRLVVVDPSQRLTIFQLKQKFSSLFDTSINSVSEIMSNANMIATQKINLSRIHRSSSMNQICLHLTDVNNIVENDNFKNQKDDEKLISRLCEVLEKPRSTIIADLKDDGNKSDIINQTKILAKLIMNYQDSIRLNHINLRHIARRISNSSPFFTNENSDNKTYVAEFDNKSVCQISKSFKKIFLKYNFCIAPKPNSSSTVLILNTAKEDIKFEIDCLNGDDDNSCRMTLFAPLQFEDWVKTLFDEIRSSC</sequence>
<reference evidence="5 6" key="1">
    <citation type="submission" date="2024-04" db="EMBL/GenBank/DDBJ databases">
        <title>Tritrichomonas musculus Genome.</title>
        <authorList>
            <person name="Alves-Ferreira E."/>
            <person name="Grigg M."/>
            <person name="Lorenzi H."/>
            <person name="Galac M."/>
        </authorList>
    </citation>
    <scope>NUCLEOTIDE SEQUENCE [LARGE SCALE GENOMIC DNA]</scope>
    <source>
        <strain evidence="5 6">EAF2021</strain>
    </source>
</reference>
<dbReference type="Gene3D" id="1.10.510.10">
    <property type="entry name" value="Transferase(Phosphotransferase) domain 1"/>
    <property type="match status" value="1"/>
</dbReference>
<dbReference type="SUPFAM" id="SSF56112">
    <property type="entry name" value="Protein kinase-like (PK-like)"/>
    <property type="match status" value="1"/>
</dbReference>
<dbReference type="InterPro" id="IPR011009">
    <property type="entry name" value="Kinase-like_dom_sf"/>
</dbReference>
<dbReference type="PANTHER" id="PTHR24346:SF75">
    <property type="entry name" value="AURORA KINASE"/>
    <property type="match status" value="1"/>
</dbReference>
<evidence type="ECO:0000313" key="6">
    <source>
        <dbReference type="Proteomes" id="UP001470230"/>
    </source>
</evidence>
<keyword evidence="6" id="KW-1185">Reference proteome</keyword>
<feature type="region of interest" description="Disordered" evidence="3">
    <location>
        <begin position="50"/>
        <end position="76"/>
    </location>
</feature>
<dbReference type="SMART" id="SM00220">
    <property type="entry name" value="S_TKc"/>
    <property type="match status" value="1"/>
</dbReference>
<evidence type="ECO:0000256" key="1">
    <source>
        <dbReference type="ARBA" id="ARBA00022741"/>
    </source>
</evidence>
<comment type="caution">
    <text evidence="5">The sequence shown here is derived from an EMBL/GenBank/DDBJ whole genome shotgun (WGS) entry which is preliminary data.</text>
</comment>
<dbReference type="EMBL" id="JAPFFF010000017">
    <property type="protein sequence ID" value="KAK8863597.1"/>
    <property type="molecule type" value="Genomic_DNA"/>
</dbReference>
<evidence type="ECO:0000313" key="5">
    <source>
        <dbReference type="EMBL" id="KAK8863597.1"/>
    </source>
</evidence>
<evidence type="ECO:0000259" key="4">
    <source>
        <dbReference type="PROSITE" id="PS50011"/>
    </source>
</evidence>
<organism evidence="5 6">
    <name type="scientific">Tritrichomonas musculus</name>
    <dbReference type="NCBI Taxonomy" id="1915356"/>
    <lineage>
        <taxon>Eukaryota</taxon>
        <taxon>Metamonada</taxon>
        <taxon>Parabasalia</taxon>
        <taxon>Tritrichomonadida</taxon>
        <taxon>Tritrichomonadidae</taxon>
        <taxon>Tritrichomonas</taxon>
    </lineage>
</organism>
<dbReference type="PROSITE" id="PS00108">
    <property type="entry name" value="PROTEIN_KINASE_ST"/>
    <property type="match status" value="1"/>
</dbReference>
<keyword evidence="1" id="KW-0547">Nucleotide-binding</keyword>
<name>A0ABR2IJ06_9EUKA</name>
<dbReference type="PROSITE" id="PS50011">
    <property type="entry name" value="PROTEIN_KINASE_DOM"/>
    <property type="match status" value="1"/>
</dbReference>
<gene>
    <name evidence="5" type="ORF">M9Y10_011284</name>
</gene>
<evidence type="ECO:0000256" key="2">
    <source>
        <dbReference type="ARBA" id="ARBA00022840"/>
    </source>
</evidence>
<proteinExistence type="predicted"/>
<keyword evidence="5" id="KW-0808">Transferase</keyword>
<evidence type="ECO:0000256" key="3">
    <source>
        <dbReference type="SAM" id="MobiDB-lite"/>
    </source>
</evidence>
<feature type="domain" description="Protein kinase" evidence="4">
    <location>
        <begin position="12"/>
        <end position="289"/>
    </location>
</feature>